<comment type="cofactor">
    <cofactor evidence="1 5">
        <name>FAD</name>
        <dbReference type="ChEBI" id="CHEBI:57692"/>
    </cofactor>
</comment>
<evidence type="ECO:0000313" key="8">
    <source>
        <dbReference type="EMBL" id="GIX96434.1"/>
    </source>
</evidence>
<dbReference type="InterPro" id="IPR046373">
    <property type="entry name" value="Acyl-CoA_Oxase/DH_mid-dom_sf"/>
</dbReference>
<dbReference type="AlphaFoldDB" id="A0AAV4PKN2"/>
<evidence type="ECO:0000256" key="1">
    <source>
        <dbReference type="ARBA" id="ARBA00001974"/>
    </source>
</evidence>
<dbReference type="InterPro" id="IPR006091">
    <property type="entry name" value="Acyl-CoA_Oxase/DH_mid-dom"/>
</dbReference>
<sequence length="133" mass="14322">MGYERYEAEAAVVLQQLTNRKKHKGISCFLVPIPTPGLSLGQKEDKMGIRGSSTCNLIFEDCRIPKENLLGEIGQGFKIAMMTLDSGRIGICSTSSGISQAALDCAVNYASQRKAFGSPILNLQAIQVSKIPS</sequence>
<reference evidence="8 9" key="1">
    <citation type="submission" date="2021-06" db="EMBL/GenBank/DDBJ databases">
        <title>Caerostris extrusa draft genome.</title>
        <authorList>
            <person name="Kono N."/>
            <person name="Arakawa K."/>
        </authorList>
    </citation>
    <scope>NUCLEOTIDE SEQUENCE [LARGE SCALE GENOMIC DNA]</scope>
</reference>
<evidence type="ECO:0000256" key="3">
    <source>
        <dbReference type="ARBA" id="ARBA00022630"/>
    </source>
</evidence>
<keyword evidence="9" id="KW-1185">Reference proteome</keyword>
<dbReference type="PANTHER" id="PTHR43884">
    <property type="entry name" value="ACYL-COA DEHYDROGENASE"/>
    <property type="match status" value="1"/>
</dbReference>
<organism evidence="8 9">
    <name type="scientific">Caerostris extrusa</name>
    <name type="common">Bark spider</name>
    <name type="synonym">Caerostris bankana</name>
    <dbReference type="NCBI Taxonomy" id="172846"/>
    <lineage>
        <taxon>Eukaryota</taxon>
        <taxon>Metazoa</taxon>
        <taxon>Ecdysozoa</taxon>
        <taxon>Arthropoda</taxon>
        <taxon>Chelicerata</taxon>
        <taxon>Arachnida</taxon>
        <taxon>Araneae</taxon>
        <taxon>Araneomorphae</taxon>
        <taxon>Entelegynae</taxon>
        <taxon>Araneoidea</taxon>
        <taxon>Araneidae</taxon>
        <taxon>Caerostris</taxon>
    </lineage>
</organism>
<dbReference type="GO" id="GO:0003995">
    <property type="term" value="F:acyl-CoA dehydrogenase activity"/>
    <property type="evidence" value="ECO:0007669"/>
    <property type="project" value="TreeGrafter"/>
</dbReference>
<evidence type="ECO:0000256" key="2">
    <source>
        <dbReference type="ARBA" id="ARBA00009347"/>
    </source>
</evidence>
<dbReference type="Gene3D" id="2.40.110.10">
    <property type="entry name" value="Butyryl-CoA Dehydrogenase, subunit A, domain 2"/>
    <property type="match status" value="1"/>
</dbReference>
<accession>A0AAV4PKN2</accession>
<dbReference type="SUPFAM" id="SSF56645">
    <property type="entry name" value="Acyl-CoA dehydrogenase NM domain-like"/>
    <property type="match status" value="1"/>
</dbReference>
<name>A0AAV4PKN2_CAEEX</name>
<dbReference type="Pfam" id="PF02770">
    <property type="entry name" value="Acyl-CoA_dh_M"/>
    <property type="match status" value="1"/>
</dbReference>
<comment type="caution">
    <text evidence="8">The sequence shown here is derived from an EMBL/GenBank/DDBJ whole genome shotgun (WGS) entry which is preliminary data.</text>
</comment>
<feature type="domain" description="Acyl-CoA dehydrogenase/oxidase C-terminal" evidence="6">
    <location>
        <begin position="74"/>
        <end position="127"/>
    </location>
</feature>
<dbReference type="SUPFAM" id="SSF47203">
    <property type="entry name" value="Acyl-CoA dehydrogenase C-terminal domain-like"/>
    <property type="match status" value="1"/>
</dbReference>
<evidence type="ECO:0000313" key="9">
    <source>
        <dbReference type="Proteomes" id="UP001054945"/>
    </source>
</evidence>
<proteinExistence type="inferred from homology"/>
<dbReference type="EMBL" id="BPLR01004650">
    <property type="protein sequence ID" value="GIX96434.1"/>
    <property type="molecule type" value="Genomic_DNA"/>
</dbReference>
<dbReference type="GO" id="GO:0033539">
    <property type="term" value="P:fatty acid beta-oxidation using acyl-CoA dehydrogenase"/>
    <property type="evidence" value="ECO:0007669"/>
    <property type="project" value="TreeGrafter"/>
</dbReference>
<keyword evidence="3 5" id="KW-0285">Flavoprotein</keyword>
<dbReference type="PANTHER" id="PTHR43884:SF12">
    <property type="entry name" value="ISOVALERYL-COA DEHYDROGENASE, MITOCHONDRIAL-RELATED"/>
    <property type="match status" value="1"/>
</dbReference>
<dbReference type="GO" id="GO:0005739">
    <property type="term" value="C:mitochondrion"/>
    <property type="evidence" value="ECO:0007669"/>
    <property type="project" value="TreeGrafter"/>
</dbReference>
<gene>
    <name evidence="8" type="primary">ACADS</name>
    <name evidence="8" type="ORF">CEXT_366451</name>
</gene>
<feature type="domain" description="Acyl-CoA oxidase/dehydrogenase middle" evidence="7">
    <location>
        <begin position="8"/>
        <end position="62"/>
    </location>
</feature>
<evidence type="ECO:0000259" key="7">
    <source>
        <dbReference type="Pfam" id="PF02770"/>
    </source>
</evidence>
<dbReference type="InterPro" id="IPR036250">
    <property type="entry name" value="AcylCo_DH-like_C"/>
</dbReference>
<dbReference type="Gene3D" id="1.20.140.10">
    <property type="entry name" value="Butyryl-CoA Dehydrogenase, subunit A, domain 3"/>
    <property type="match status" value="1"/>
</dbReference>
<dbReference type="GO" id="GO:0046359">
    <property type="term" value="P:butyrate catabolic process"/>
    <property type="evidence" value="ECO:0007669"/>
    <property type="project" value="TreeGrafter"/>
</dbReference>
<protein>
    <submittedName>
        <fullName evidence="8">Short-chain specific acyl-CoA dehydrogenase, mitochondrial</fullName>
    </submittedName>
</protein>
<dbReference type="InterPro" id="IPR009075">
    <property type="entry name" value="AcylCo_DH/oxidase_C"/>
</dbReference>
<dbReference type="Proteomes" id="UP001054945">
    <property type="component" value="Unassembled WGS sequence"/>
</dbReference>
<dbReference type="Pfam" id="PF00441">
    <property type="entry name" value="Acyl-CoA_dh_1"/>
    <property type="match status" value="1"/>
</dbReference>
<evidence type="ECO:0000256" key="5">
    <source>
        <dbReference type="RuleBase" id="RU362125"/>
    </source>
</evidence>
<evidence type="ECO:0000259" key="6">
    <source>
        <dbReference type="Pfam" id="PF00441"/>
    </source>
</evidence>
<comment type="similarity">
    <text evidence="2 5">Belongs to the acyl-CoA dehydrogenase family.</text>
</comment>
<dbReference type="InterPro" id="IPR009100">
    <property type="entry name" value="AcylCoA_DH/oxidase_NM_dom_sf"/>
</dbReference>
<keyword evidence="4 5" id="KW-0274">FAD</keyword>
<keyword evidence="5" id="KW-0560">Oxidoreductase</keyword>
<evidence type="ECO:0000256" key="4">
    <source>
        <dbReference type="ARBA" id="ARBA00022827"/>
    </source>
</evidence>